<organism evidence="1 2">
    <name type="scientific">Eumeta variegata</name>
    <name type="common">Bagworm moth</name>
    <name type="synonym">Eumeta japonica</name>
    <dbReference type="NCBI Taxonomy" id="151549"/>
    <lineage>
        <taxon>Eukaryota</taxon>
        <taxon>Metazoa</taxon>
        <taxon>Ecdysozoa</taxon>
        <taxon>Arthropoda</taxon>
        <taxon>Hexapoda</taxon>
        <taxon>Insecta</taxon>
        <taxon>Pterygota</taxon>
        <taxon>Neoptera</taxon>
        <taxon>Endopterygota</taxon>
        <taxon>Lepidoptera</taxon>
        <taxon>Glossata</taxon>
        <taxon>Ditrysia</taxon>
        <taxon>Tineoidea</taxon>
        <taxon>Psychidae</taxon>
        <taxon>Oiketicinae</taxon>
        <taxon>Eumeta</taxon>
    </lineage>
</organism>
<comment type="caution">
    <text evidence="1">The sequence shown here is derived from an EMBL/GenBank/DDBJ whole genome shotgun (WGS) entry which is preliminary data.</text>
</comment>
<keyword evidence="2" id="KW-1185">Reference proteome</keyword>
<evidence type="ECO:0000313" key="1">
    <source>
        <dbReference type="EMBL" id="GBP47624.1"/>
    </source>
</evidence>
<protein>
    <submittedName>
        <fullName evidence="1">Uncharacterized protein</fullName>
    </submittedName>
</protein>
<proteinExistence type="predicted"/>
<reference evidence="1 2" key="1">
    <citation type="journal article" date="2019" name="Commun. Biol.">
        <title>The bagworm genome reveals a unique fibroin gene that provides high tensile strength.</title>
        <authorList>
            <person name="Kono N."/>
            <person name="Nakamura H."/>
            <person name="Ohtoshi R."/>
            <person name="Tomita M."/>
            <person name="Numata K."/>
            <person name="Arakawa K."/>
        </authorList>
    </citation>
    <scope>NUCLEOTIDE SEQUENCE [LARGE SCALE GENOMIC DNA]</scope>
</reference>
<accession>A0A4C1WBU3</accession>
<evidence type="ECO:0000313" key="2">
    <source>
        <dbReference type="Proteomes" id="UP000299102"/>
    </source>
</evidence>
<gene>
    <name evidence="1" type="ORF">EVAR_30338_1</name>
</gene>
<dbReference type="Proteomes" id="UP000299102">
    <property type="component" value="Unassembled WGS sequence"/>
</dbReference>
<dbReference type="EMBL" id="BGZK01000505">
    <property type="protein sequence ID" value="GBP47624.1"/>
    <property type="molecule type" value="Genomic_DNA"/>
</dbReference>
<sequence>MRIRPYEQRINYFIPFFIFISADNAVKHYTDIVPSLDFSQSQLSSGWSSVLTPSRCCPFSRFQSVSALIRVVVSPDSVPMLSLLSISSSQFHGVVVSDSVLMLSFLDFGRSPFHRGGGSGLVDVVPSRFPAVSNWGGASVRPVSDVVLSRFSVVMRVGRPDRPDVVPSRFQSVSLHQGGRGPDLSCGPFSISVCLEPSGWCLVRPMLSFLDFGCLSLWGGRRS</sequence>
<dbReference type="AlphaFoldDB" id="A0A4C1WBU3"/>
<name>A0A4C1WBU3_EUMVA</name>